<name>A0A102KFX6_9BURK</name>
<feature type="transmembrane region" description="Helical" evidence="8">
    <location>
        <begin position="110"/>
        <end position="138"/>
    </location>
</feature>
<keyword evidence="3" id="KW-0808">Transferase</keyword>
<feature type="transmembrane region" description="Helical" evidence="8">
    <location>
        <begin position="24"/>
        <end position="44"/>
    </location>
</feature>
<proteinExistence type="inferred from homology"/>
<keyword evidence="4 8" id="KW-0812">Transmembrane</keyword>
<sequence length="412" mass="44048">MYVANRGTRWRALRCTQWLTAERIVPYSCAMLLLIALTLGAWAWTTHGFSANTAVRPGVDFAVFWTASDLILHGQVGSIYDFSFFTQAELLRFGAYLHRGFLPWLYPPTMLLLVVPLAFVPFLPAFFLFFAGSFLCYARGVAGLSGLRAHLSQPSAVTLALLAFPGVFVAIASGQNGLLTAGIAALALRHLERRPVAAGLLVSLLAIKPQLAVLFPLVLIATRAWRAFAAAAAGSALFAAASVALGGAAALRGFANGMTTVREMIVEHGVGYWLVSPSPFAALRLAGASPTVAYAGQAAIALVAATAAVAVWRRTRDMRLRGAALAAATLLTTPYLWHYELTWLGIAVFCIVAYGLDEGWLPGDQPVVVLAWLLPAFEFVNRLFLLPQIGPVVLLSLLFVVLRRASLAPGAA</sequence>
<organism evidence="9 10">
    <name type="scientific">Burkholderia ubonensis</name>
    <dbReference type="NCBI Taxonomy" id="101571"/>
    <lineage>
        <taxon>Bacteria</taxon>
        <taxon>Pseudomonadati</taxon>
        <taxon>Pseudomonadota</taxon>
        <taxon>Betaproteobacteria</taxon>
        <taxon>Burkholderiales</taxon>
        <taxon>Burkholderiaceae</taxon>
        <taxon>Burkholderia</taxon>
        <taxon>Burkholderia cepacia complex</taxon>
    </lineage>
</organism>
<feature type="transmembrane region" description="Helical" evidence="8">
    <location>
        <begin position="227"/>
        <end position="251"/>
    </location>
</feature>
<evidence type="ECO:0000313" key="9">
    <source>
        <dbReference type="EMBL" id="KUZ96009.1"/>
    </source>
</evidence>
<keyword evidence="6 8" id="KW-0472">Membrane</keyword>
<dbReference type="Pfam" id="PF09594">
    <property type="entry name" value="GT87"/>
    <property type="match status" value="1"/>
</dbReference>
<comment type="similarity">
    <text evidence="7">Belongs to the glycosyltransferase 87 family.</text>
</comment>
<dbReference type="InterPro" id="IPR018584">
    <property type="entry name" value="GT87"/>
</dbReference>
<evidence type="ECO:0000256" key="3">
    <source>
        <dbReference type="ARBA" id="ARBA00022679"/>
    </source>
</evidence>
<reference evidence="9 10" key="1">
    <citation type="submission" date="2015-11" db="EMBL/GenBank/DDBJ databases">
        <title>Expanding the genomic diversity of Burkholderia species for the development of highly accurate diagnostics.</title>
        <authorList>
            <person name="Sahl J."/>
            <person name="Keim P."/>
            <person name="Wagner D."/>
        </authorList>
    </citation>
    <scope>NUCLEOTIDE SEQUENCE [LARGE SCALE GENOMIC DNA]</scope>
    <source>
        <strain evidence="9 10">RF32-BP4</strain>
    </source>
</reference>
<keyword evidence="5 8" id="KW-1133">Transmembrane helix</keyword>
<evidence type="ECO:0000256" key="2">
    <source>
        <dbReference type="ARBA" id="ARBA00022475"/>
    </source>
</evidence>
<evidence type="ECO:0008006" key="11">
    <source>
        <dbReference type="Google" id="ProtNLM"/>
    </source>
</evidence>
<evidence type="ECO:0000256" key="4">
    <source>
        <dbReference type="ARBA" id="ARBA00022692"/>
    </source>
</evidence>
<comment type="caution">
    <text evidence="9">The sequence shown here is derived from an EMBL/GenBank/DDBJ whole genome shotgun (WGS) entry which is preliminary data.</text>
</comment>
<dbReference type="EMBL" id="LOTN01000004">
    <property type="protein sequence ID" value="KUZ96009.1"/>
    <property type="molecule type" value="Genomic_DNA"/>
</dbReference>
<evidence type="ECO:0000256" key="8">
    <source>
        <dbReference type="SAM" id="Phobius"/>
    </source>
</evidence>
<evidence type="ECO:0000256" key="6">
    <source>
        <dbReference type="ARBA" id="ARBA00023136"/>
    </source>
</evidence>
<comment type="subcellular location">
    <subcellularLocation>
        <location evidence="1">Cell membrane</location>
        <topology evidence="1">Multi-pass membrane protein</topology>
    </subcellularLocation>
</comment>
<dbReference type="GO" id="GO:0016758">
    <property type="term" value="F:hexosyltransferase activity"/>
    <property type="evidence" value="ECO:0007669"/>
    <property type="project" value="InterPro"/>
</dbReference>
<dbReference type="Proteomes" id="UP000065521">
    <property type="component" value="Unassembled WGS sequence"/>
</dbReference>
<accession>A0A102KFX6</accession>
<feature type="transmembrane region" description="Helical" evidence="8">
    <location>
        <begin position="292"/>
        <end position="312"/>
    </location>
</feature>
<evidence type="ECO:0000256" key="1">
    <source>
        <dbReference type="ARBA" id="ARBA00004651"/>
    </source>
</evidence>
<feature type="transmembrane region" description="Helical" evidence="8">
    <location>
        <begin position="324"/>
        <end position="356"/>
    </location>
</feature>
<feature type="transmembrane region" description="Helical" evidence="8">
    <location>
        <begin position="200"/>
        <end position="220"/>
    </location>
</feature>
<dbReference type="GO" id="GO:0005886">
    <property type="term" value="C:plasma membrane"/>
    <property type="evidence" value="ECO:0007669"/>
    <property type="project" value="UniProtKB-SubCell"/>
</dbReference>
<evidence type="ECO:0000313" key="10">
    <source>
        <dbReference type="Proteomes" id="UP000065521"/>
    </source>
</evidence>
<evidence type="ECO:0000256" key="5">
    <source>
        <dbReference type="ARBA" id="ARBA00022989"/>
    </source>
</evidence>
<evidence type="ECO:0000256" key="7">
    <source>
        <dbReference type="ARBA" id="ARBA00024033"/>
    </source>
</evidence>
<keyword evidence="2" id="KW-1003">Cell membrane</keyword>
<feature type="transmembrane region" description="Helical" evidence="8">
    <location>
        <begin position="159"/>
        <end position="188"/>
    </location>
</feature>
<feature type="transmembrane region" description="Helical" evidence="8">
    <location>
        <begin position="383"/>
        <end position="402"/>
    </location>
</feature>
<protein>
    <recommendedName>
        <fullName evidence="11">DUF2029 domain-containing protein</fullName>
    </recommendedName>
</protein>
<gene>
    <name evidence="9" type="ORF">WI38_04355</name>
</gene>
<dbReference type="RefSeq" id="WP_059631261.1">
    <property type="nucleotide sequence ID" value="NZ_LOTK01000023.1"/>
</dbReference>
<dbReference type="AlphaFoldDB" id="A0A102KFX6"/>